<evidence type="ECO:0000259" key="2">
    <source>
        <dbReference type="Pfam" id="PF00582"/>
    </source>
</evidence>
<dbReference type="RefSeq" id="WP_213041404.1">
    <property type="nucleotide sequence ID" value="NZ_CAJNBJ010000002.1"/>
</dbReference>
<comment type="similarity">
    <text evidence="1">Belongs to the universal stress protein A family.</text>
</comment>
<evidence type="ECO:0000313" key="3">
    <source>
        <dbReference type="EMBL" id="CAE6724157.1"/>
    </source>
</evidence>
<dbReference type="CDD" id="cd00293">
    <property type="entry name" value="USP-like"/>
    <property type="match status" value="2"/>
</dbReference>
<feature type="domain" description="UspA" evidence="2">
    <location>
        <begin position="5"/>
        <end position="143"/>
    </location>
</feature>
<feature type="domain" description="UspA" evidence="2">
    <location>
        <begin position="157"/>
        <end position="295"/>
    </location>
</feature>
<organism evidence="3 4">
    <name type="scientific">Nitrospira defluvii</name>
    <dbReference type="NCBI Taxonomy" id="330214"/>
    <lineage>
        <taxon>Bacteria</taxon>
        <taxon>Pseudomonadati</taxon>
        <taxon>Nitrospirota</taxon>
        <taxon>Nitrospiria</taxon>
        <taxon>Nitrospirales</taxon>
        <taxon>Nitrospiraceae</taxon>
        <taxon>Nitrospira</taxon>
    </lineage>
</organism>
<protein>
    <recommendedName>
        <fullName evidence="2">UspA domain-containing protein</fullName>
    </recommendedName>
</protein>
<name>A0ABM8QZA3_9BACT</name>
<accession>A0ABM8QZA3</accession>
<dbReference type="PRINTS" id="PR01438">
    <property type="entry name" value="UNVRSLSTRESS"/>
</dbReference>
<dbReference type="Gene3D" id="3.40.50.620">
    <property type="entry name" value="HUPs"/>
    <property type="match status" value="2"/>
</dbReference>
<evidence type="ECO:0000256" key="1">
    <source>
        <dbReference type="ARBA" id="ARBA00008791"/>
    </source>
</evidence>
<dbReference type="SUPFAM" id="SSF52402">
    <property type="entry name" value="Adenine nucleotide alpha hydrolases-like"/>
    <property type="match status" value="2"/>
</dbReference>
<keyword evidence="4" id="KW-1185">Reference proteome</keyword>
<dbReference type="InterPro" id="IPR006016">
    <property type="entry name" value="UspA"/>
</dbReference>
<dbReference type="Proteomes" id="UP000675880">
    <property type="component" value="Unassembled WGS sequence"/>
</dbReference>
<dbReference type="Pfam" id="PF00582">
    <property type="entry name" value="Usp"/>
    <property type="match status" value="2"/>
</dbReference>
<comment type="caution">
    <text evidence="3">The sequence shown here is derived from an EMBL/GenBank/DDBJ whole genome shotgun (WGS) entry which is preliminary data.</text>
</comment>
<evidence type="ECO:0000313" key="4">
    <source>
        <dbReference type="Proteomes" id="UP000675880"/>
    </source>
</evidence>
<reference evidence="3 4" key="1">
    <citation type="submission" date="2021-02" db="EMBL/GenBank/DDBJ databases">
        <authorList>
            <person name="Han P."/>
        </authorList>
    </citation>
    <scope>NUCLEOTIDE SEQUENCE [LARGE SCALE GENOMIC DNA]</scope>
    <source>
        <strain evidence="3">Candidatus Nitrospira sp. ZN2</strain>
    </source>
</reference>
<dbReference type="PANTHER" id="PTHR46268">
    <property type="entry name" value="STRESS RESPONSE PROTEIN NHAX"/>
    <property type="match status" value="1"/>
</dbReference>
<proteinExistence type="inferred from homology"/>
<dbReference type="PANTHER" id="PTHR46268:SF6">
    <property type="entry name" value="UNIVERSAL STRESS PROTEIN UP12"/>
    <property type="match status" value="1"/>
</dbReference>
<gene>
    <name evidence="3" type="ORF">NSPZN2_100014</name>
</gene>
<dbReference type="InterPro" id="IPR014729">
    <property type="entry name" value="Rossmann-like_a/b/a_fold"/>
</dbReference>
<sequence length="312" mass="33695">MASLIKRILFATDFSACADRALEYALTLTDLWKSELTVMTVLELYPGMDPDYTVNKMYLDHLRDEAKRQLASLESRVKAAGHSIATRIDVGIPSQCVQAVAEEIGADLLVVGTHGRTGLDHVLVGSTAERVVRIAPCPVLAVKADKGAAPATQAPAIKRIVVPIDLSTCSLDALEYAVQFAKPLGASLTILHAMEPVAYGLDFSLSHAKEWKEQRAYLEKRLTVLTACLTAHDLQADYALKPGLPADSITSYVTAQGYDLMIMGTHGRRGLSHVLVGSIAGAMLRHAPCPVLTVRRLKVGPDYQRVVPLGES</sequence>
<dbReference type="EMBL" id="CAJNBJ010000002">
    <property type="protein sequence ID" value="CAE6724157.1"/>
    <property type="molecule type" value="Genomic_DNA"/>
</dbReference>
<dbReference type="InterPro" id="IPR006015">
    <property type="entry name" value="Universal_stress_UspA"/>
</dbReference>